<dbReference type="KEGG" id="mtar:DF168_01169"/>
<organism evidence="15 16">
    <name type="scientific">Candidatus Moanibacter tarae</name>
    <dbReference type="NCBI Taxonomy" id="2200854"/>
    <lineage>
        <taxon>Bacteria</taxon>
        <taxon>Pseudomonadati</taxon>
        <taxon>Verrucomicrobiota</taxon>
        <taxon>Opitutia</taxon>
        <taxon>Puniceicoccales</taxon>
        <taxon>Puniceicoccales incertae sedis</taxon>
        <taxon>Candidatus Moanibacter</taxon>
    </lineage>
</organism>
<sequence>MAKKKTAANKKAKNDSQSLNRIVSTTDNGRDSNKSKGWLITFEGSEGCGKTTQIGRIATRFEGLGFNVVVAREPGGTEIGEEIRHLLKFAQPSHGIYPETELLLFAASRAQLVREVFLPSLKRGDIVLCDRFLDSTTVYQGVGRQIATDPVHMINNFSAGNIIPDVTVVIDLAAEIGFERIMHRVTSTPDRLEQETIGFYRKVREGYLMLAKATPDRFVVVDGTESRERIEERIWDELSQRII</sequence>
<dbReference type="NCBIfam" id="TIGR00041">
    <property type="entry name" value="DTMP_kinase"/>
    <property type="match status" value="1"/>
</dbReference>
<dbReference type="SUPFAM" id="SSF52540">
    <property type="entry name" value="P-loop containing nucleoside triphosphate hydrolases"/>
    <property type="match status" value="1"/>
</dbReference>
<evidence type="ECO:0000256" key="9">
    <source>
        <dbReference type="ARBA" id="ARBA00029962"/>
    </source>
</evidence>
<dbReference type="GO" id="GO:0004798">
    <property type="term" value="F:dTMP kinase activity"/>
    <property type="evidence" value="ECO:0007669"/>
    <property type="project" value="UniProtKB-UniRule"/>
</dbReference>
<proteinExistence type="inferred from homology"/>
<dbReference type="HAMAP" id="MF_00165">
    <property type="entry name" value="Thymidylate_kinase"/>
    <property type="match status" value="1"/>
</dbReference>
<feature type="binding site" evidence="12">
    <location>
        <begin position="44"/>
        <end position="51"/>
    </location>
    <ligand>
        <name>ATP</name>
        <dbReference type="ChEBI" id="CHEBI:30616"/>
    </ligand>
</feature>
<evidence type="ECO:0000256" key="3">
    <source>
        <dbReference type="ARBA" id="ARBA00017144"/>
    </source>
</evidence>
<dbReference type="EC" id="2.7.4.9" evidence="2 12"/>
<evidence type="ECO:0000259" key="14">
    <source>
        <dbReference type="Pfam" id="PF02223"/>
    </source>
</evidence>
<evidence type="ECO:0000256" key="10">
    <source>
        <dbReference type="ARBA" id="ARBA00048743"/>
    </source>
</evidence>
<dbReference type="Gene3D" id="3.40.50.300">
    <property type="entry name" value="P-loop containing nucleotide triphosphate hydrolases"/>
    <property type="match status" value="1"/>
</dbReference>
<evidence type="ECO:0000313" key="15">
    <source>
        <dbReference type="EMBL" id="AWT59970.1"/>
    </source>
</evidence>
<protein>
    <recommendedName>
        <fullName evidence="3 12">Thymidylate kinase</fullName>
        <ecNumber evidence="2 12">2.7.4.9</ecNumber>
    </recommendedName>
    <alternativeName>
        <fullName evidence="9 12">dTMP kinase</fullName>
    </alternativeName>
</protein>
<dbReference type="GO" id="GO:0006235">
    <property type="term" value="P:dTTP biosynthetic process"/>
    <property type="evidence" value="ECO:0007669"/>
    <property type="project" value="UniProtKB-UniRule"/>
</dbReference>
<comment type="catalytic activity">
    <reaction evidence="10 12">
        <text>dTMP + ATP = dTDP + ADP</text>
        <dbReference type="Rhea" id="RHEA:13517"/>
        <dbReference type="ChEBI" id="CHEBI:30616"/>
        <dbReference type="ChEBI" id="CHEBI:58369"/>
        <dbReference type="ChEBI" id="CHEBI:63528"/>
        <dbReference type="ChEBI" id="CHEBI:456216"/>
        <dbReference type="EC" id="2.7.4.9"/>
    </reaction>
</comment>
<dbReference type="FunFam" id="3.40.50.300:FF:000225">
    <property type="entry name" value="Thymidylate kinase"/>
    <property type="match status" value="1"/>
</dbReference>
<feature type="compositionally biased region" description="Polar residues" evidence="13">
    <location>
        <begin position="15"/>
        <end position="27"/>
    </location>
</feature>
<feature type="domain" description="Thymidylate kinase-like" evidence="14">
    <location>
        <begin position="42"/>
        <end position="234"/>
    </location>
</feature>
<dbReference type="EMBL" id="CP029803">
    <property type="protein sequence ID" value="AWT59970.1"/>
    <property type="molecule type" value="Genomic_DNA"/>
</dbReference>
<keyword evidence="4 12" id="KW-0808">Transferase</keyword>
<evidence type="ECO:0000256" key="1">
    <source>
        <dbReference type="ARBA" id="ARBA00009776"/>
    </source>
</evidence>
<dbReference type="GO" id="GO:0006227">
    <property type="term" value="P:dUDP biosynthetic process"/>
    <property type="evidence" value="ECO:0007669"/>
    <property type="project" value="TreeGrafter"/>
</dbReference>
<evidence type="ECO:0000256" key="4">
    <source>
        <dbReference type="ARBA" id="ARBA00022679"/>
    </source>
</evidence>
<evidence type="ECO:0000256" key="11">
    <source>
        <dbReference type="ARBA" id="ARBA00057735"/>
    </source>
</evidence>
<comment type="similarity">
    <text evidence="1 12">Belongs to the thymidylate kinase family.</text>
</comment>
<dbReference type="InterPro" id="IPR018095">
    <property type="entry name" value="Thymidylate_kin_CS"/>
</dbReference>
<comment type="function">
    <text evidence="11 12">Phosphorylation of dTMP to form dTDP in both de novo and salvage pathways of dTTP synthesis.</text>
</comment>
<evidence type="ECO:0000256" key="7">
    <source>
        <dbReference type="ARBA" id="ARBA00022777"/>
    </source>
</evidence>
<keyword evidence="7 12" id="KW-0418">Kinase</keyword>
<evidence type="ECO:0000256" key="13">
    <source>
        <dbReference type="SAM" id="MobiDB-lite"/>
    </source>
</evidence>
<dbReference type="Proteomes" id="UP000247465">
    <property type="component" value="Chromosome"/>
</dbReference>
<gene>
    <name evidence="12 15" type="primary">tmk</name>
    <name evidence="15" type="ORF">DF168_01169</name>
</gene>
<dbReference type="CDD" id="cd01672">
    <property type="entry name" value="TMPK"/>
    <property type="match status" value="1"/>
</dbReference>
<feature type="compositionally biased region" description="Basic residues" evidence="13">
    <location>
        <begin position="1"/>
        <end position="11"/>
    </location>
</feature>
<dbReference type="InterPro" id="IPR039430">
    <property type="entry name" value="Thymidylate_kin-like_dom"/>
</dbReference>
<keyword evidence="5 12" id="KW-0545">Nucleotide biosynthesis</keyword>
<keyword evidence="8 12" id="KW-0067">ATP-binding</keyword>
<evidence type="ECO:0000256" key="8">
    <source>
        <dbReference type="ARBA" id="ARBA00022840"/>
    </source>
</evidence>
<dbReference type="GO" id="GO:0006233">
    <property type="term" value="P:dTDP biosynthetic process"/>
    <property type="evidence" value="ECO:0007669"/>
    <property type="project" value="InterPro"/>
</dbReference>
<feature type="region of interest" description="Disordered" evidence="13">
    <location>
        <begin position="1"/>
        <end position="32"/>
    </location>
</feature>
<dbReference type="InterPro" id="IPR018094">
    <property type="entry name" value="Thymidylate_kinase"/>
</dbReference>
<dbReference type="Pfam" id="PF02223">
    <property type="entry name" value="Thymidylate_kin"/>
    <property type="match status" value="1"/>
</dbReference>
<dbReference type="GO" id="GO:0005524">
    <property type="term" value="F:ATP binding"/>
    <property type="evidence" value="ECO:0007669"/>
    <property type="project" value="UniProtKB-UniRule"/>
</dbReference>
<evidence type="ECO:0000313" key="16">
    <source>
        <dbReference type="Proteomes" id="UP000247465"/>
    </source>
</evidence>
<evidence type="ECO:0000256" key="2">
    <source>
        <dbReference type="ARBA" id="ARBA00012980"/>
    </source>
</evidence>
<evidence type="ECO:0000256" key="6">
    <source>
        <dbReference type="ARBA" id="ARBA00022741"/>
    </source>
</evidence>
<reference evidence="15 16" key="1">
    <citation type="submission" date="2018-06" db="EMBL/GenBank/DDBJ databases">
        <title>Draft Genome Sequence of a Novel Marine Bacterium Related to the Verrucomicrobia.</title>
        <authorList>
            <person name="Vosseberg J."/>
            <person name="Martijn J."/>
            <person name="Ettema T.J.G."/>
        </authorList>
    </citation>
    <scope>NUCLEOTIDE SEQUENCE [LARGE SCALE GENOMIC DNA]</scope>
    <source>
        <strain evidence="15">TARA_B100001123</strain>
    </source>
</reference>
<dbReference type="PANTHER" id="PTHR10344">
    <property type="entry name" value="THYMIDYLATE KINASE"/>
    <property type="match status" value="1"/>
</dbReference>
<dbReference type="PROSITE" id="PS01331">
    <property type="entry name" value="THYMIDYLATE_KINASE"/>
    <property type="match status" value="1"/>
</dbReference>
<keyword evidence="6 12" id="KW-0547">Nucleotide-binding</keyword>
<evidence type="ECO:0000256" key="12">
    <source>
        <dbReference type="HAMAP-Rule" id="MF_00165"/>
    </source>
</evidence>
<dbReference type="InterPro" id="IPR027417">
    <property type="entry name" value="P-loop_NTPase"/>
</dbReference>
<accession>A0A2Z4ALS2</accession>
<dbReference type="PANTHER" id="PTHR10344:SF4">
    <property type="entry name" value="UMP-CMP KINASE 2, MITOCHONDRIAL"/>
    <property type="match status" value="1"/>
</dbReference>
<evidence type="ECO:0000256" key="5">
    <source>
        <dbReference type="ARBA" id="ARBA00022727"/>
    </source>
</evidence>
<name>A0A2Z4ALS2_9BACT</name>
<dbReference type="GO" id="GO:0005829">
    <property type="term" value="C:cytosol"/>
    <property type="evidence" value="ECO:0007669"/>
    <property type="project" value="TreeGrafter"/>
</dbReference>
<dbReference type="AlphaFoldDB" id="A0A2Z4ALS2"/>